<feature type="transmembrane region" description="Helical" evidence="1">
    <location>
        <begin position="284"/>
        <end position="304"/>
    </location>
</feature>
<proteinExistence type="predicted"/>
<name>A0A6I8UXB4_DROPS</name>
<protein>
    <submittedName>
        <fullName evidence="3">Uncharacterized protein</fullName>
    </submittedName>
</protein>
<accession>A0A6I8UXB4</accession>
<feature type="transmembrane region" description="Helical" evidence="1">
    <location>
        <begin position="475"/>
        <end position="494"/>
    </location>
</feature>
<evidence type="ECO:0000313" key="2">
    <source>
        <dbReference type="Proteomes" id="UP000001819"/>
    </source>
</evidence>
<keyword evidence="2" id="KW-1185">Reference proteome</keyword>
<keyword evidence="1" id="KW-1133">Transmembrane helix</keyword>
<feature type="transmembrane region" description="Helical" evidence="1">
    <location>
        <begin position="433"/>
        <end position="455"/>
    </location>
</feature>
<keyword evidence="1" id="KW-0812">Transmembrane</keyword>
<feature type="transmembrane region" description="Helical" evidence="1">
    <location>
        <begin position="365"/>
        <end position="384"/>
    </location>
</feature>
<sequence>MSFVDHSNVTRCSLHKPMNNASEVCELVRTTVTCGLFVHFMNYLKVAFCSYHLPFVSVYALTSFLLVLANFAISYLLAEYFFMPNFVTLMDIFPLTNFGFSYLFFGLCFFMPHYLCVWRSCEDKVEHLSALQFSRMTGDLLRHFVVGVMALCVRGHRVDGVTIWSCMVFILLGFGYLITVASKKYDIYHLNDKINQDMHLLKFRVLMFLFVFFMVLVVAFVISHYNFWKTSPPNDDEPEEDFSNLESDAEVMGRYPKQRNLKRSKLWWRAVNGYGNMKSSQMCLGIVLVPFYFLAAHMIPVLAADRPLNGWNKYVNCFSLVVFPFLYIPVGIGPVAWLMLVSTCWETSALVFISTHSLRRPDYVWPYALLGLIISSVAMRYLIQEVENLTWQYVSFRFDAMPDLVALTCFGSGEMFCEVVIVWHLVQRKSFDAAFGVVMSMATYGVFLAFPQLLWHGCYNSISHIIVTGPTETCIHFLFIIFGFSLFHVSMSGYEFRMSLFFYLLAVTGIYLIFQWMTYYNWVHSFATLYKI</sequence>
<feature type="transmembrane region" description="Helical" evidence="1">
    <location>
        <begin position="203"/>
        <end position="225"/>
    </location>
</feature>
<reference evidence="3" key="1">
    <citation type="submission" date="2025-08" db="UniProtKB">
        <authorList>
            <consortium name="RefSeq"/>
        </authorList>
    </citation>
    <scope>IDENTIFICATION</scope>
    <source>
        <strain evidence="3">MV-25-SWS-2005</strain>
        <tissue evidence="3">Whole body</tissue>
    </source>
</reference>
<dbReference type="KEGG" id="dpo:6902859"/>
<gene>
    <name evidence="3" type="primary">LOC6902859</name>
</gene>
<keyword evidence="1" id="KW-0472">Membrane</keyword>
<dbReference type="RefSeq" id="XP_002132595.3">
    <property type="nucleotide sequence ID" value="XM_002132559.3"/>
</dbReference>
<dbReference type="Proteomes" id="UP000001819">
    <property type="component" value="Chromosome 4"/>
</dbReference>
<feature type="transmembrane region" description="Helical" evidence="1">
    <location>
        <begin position="56"/>
        <end position="78"/>
    </location>
</feature>
<dbReference type="AlphaFoldDB" id="A0A6I8UXB4"/>
<feature type="transmembrane region" description="Helical" evidence="1">
    <location>
        <begin position="162"/>
        <end position="182"/>
    </location>
</feature>
<organism evidence="2 3">
    <name type="scientific">Drosophila pseudoobscura pseudoobscura</name>
    <name type="common">Fruit fly</name>
    <dbReference type="NCBI Taxonomy" id="46245"/>
    <lineage>
        <taxon>Eukaryota</taxon>
        <taxon>Metazoa</taxon>
        <taxon>Ecdysozoa</taxon>
        <taxon>Arthropoda</taxon>
        <taxon>Hexapoda</taxon>
        <taxon>Insecta</taxon>
        <taxon>Pterygota</taxon>
        <taxon>Neoptera</taxon>
        <taxon>Endopterygota</taxon>
        <taxon>Diptera</taxon>
        <taxon>Brachycera</taxon>
        <taxon>Muscomorpha</taxon>
        <taxon>Ephydroidea</taxon>
        <taxon>Drosophilidae</taxon>
        <taxon>Drosophila</taxon>
        <taxon>Sophophora</taxon>
    </lineage>
</organism>
<evidence type="ECO:0000313" key="3">
    <source>
        <dbReference type="RefSeq" id="XP_002132595.3"/>
    </source>
</evidence>
<dbReference type="InParanoid" id="A0A6I8UXB4"/>
<evidence type="ECO:0000256" key="1">
    <source>
        <dbReference type="SAM" id="Phobius"/>
    </source>
</evidence>
<feature type="transmembrane region" description="Helical" evidence="1">
    <location>
        <begin position="404"/>
        <end position="426"/>
    </location>
</feature>
<feature type="transmembrane region" description="Helical" evidence="1">
    <location>
        <begin position="98"/>
        <end position="118"/>
    </location>
</feature>
<feature type="transmembrane region" description="Helical" evidence="1">
    <location>
        <begin position="501"/>
        <end position="522"/>
    </location>
</feature>